<reference evidence="3" key="1">
    <citation type="submission" date="2016-03" db="EMBL/GenBank/DDBJ databases">
        <authorList>
            <person name="Guldener U."/>
        </authorList>
    </citation>
    <scope>NUCLEOTIDE SEQUENCE [LARGE SCALE GENOMIC DNA]</scope>
    <source>
        <strain evidence="3">04CH-RAC-A.6.1</strain>
    </source>
</reference>
<gene>
    <name evidence="2" type="ORF">RAG0_06014</name>
</gene>
<feature type="compositionally biased region" description="Basic and acidic residues" evidence="1">
    <location>
        <begin position="218"/>
        <end position="227"/>
    </location>
</feature>
<feature type="compositionally biased region" description="Polar residues" evidence="1">
    <location>
        <begin position="317"/>
        <end position="329"/>
    </location>
</feature>
<accession>A0A1E1KFI6</accession>
<dbReference type="AlphaFoldDB" id="A0A1E1KFI6"/>
<dbReference type="Proteomes" id="UP000178912">
    <property type="component" value="Unassembled WGS sequence"/>
</dbReference>
<dbReference type="EMBL" id="FJUX01000028">
    <property type="protein sequence ID" value="CZS96836.1"/>
    <property type="molecule type" value="Genomic_DNA"/>
</dbReference>
<organism evidence="2 3">
    <name type="scientific">Rhynchosporium agropyri</name>
    <dbReference type="NCBI Taxonomy" id="914238"/>
    <lineage>
        <taxon>Eukaryota</taxon>
        <taxon>Fungi</taxon>
        <taxon>Dikarya</taxon>
        <taxon>Ascomycota</taxon>
        <taxon>Pezizomycotina</taxon>
        <taxon>Leotiomycetes</taxon>
        <taxon>Helotiales</taxon>
        <taxon>Ploettnerulaceae</taxon>
        <taxon>Rhynchosporium</taxon>
    </lineage>
</organism>
<feature type="compositionally biased region" description="Low complexity" evidence="1">
    <location>
        <begin position="71"/>
        <end position="84"/>
    </location>
</feature>
<protein>
    <submittedName>
        <fullName evidence="2">Uncharacterized protein</fullName>
    </submittedName>
</protein>
<feature type="region of interest" description="Disordered" evidence="1">
    <location>
        <begin position="272"/>
        <end position="329"/>
    </location>
</feature>
<evidence type="ECO:0000313" key="3">
    <source>
        <dbReference type="Proteomes" id="UP000178912"/>
    </source>
</evidence>
<sequence length="329" mass="37098">MHTGLKKQYELALKSAAEKGPRGWPQLKAELVADGLGQETLERNREEILIMFLQCLESQRQPIATSMNTKSSPDSASGSSSFVSNNLDLNRSQKYTQFRPSSRSTQSQAATSLEQKPVEGWIDLLGGKGNREKVDLSFILNLKTENIIGQHIIDRYEKQLLPQVQDDEVTLCCCIDPMPRTYVLKFRIEKSEFFDICLGVCWNKSEQFPRDPSSTKQRRMDASERNPRGSNLQIATETSGARASTPVVLLETPDPLPAFMAKVLLEMKVQTSQMSLATKPSRRKPKDRFFVSDTDVEPRASNRQPIRARRRAHPNGDSYSDNPTSTMDD</sequence>
<feature type="region of interest" description="Disordered" evidence="1">
    <location>
        <begin position="207"/>
        <end position="246"/>
    </location>
</feature>
<evidence type="ECO:0000313" key="2">
    <source>
        <dbReference type="EMBL" id="CZS96836.1"/>
    </source>
</evidence>
<keyword evidence="3" id="KW-1185">Reference proteome</keyword>
<feature type="region of interest" description="Disordered" evidence="1">
    <location>
        <begin position="64"/>
        <end position="85"/>
    </location>
</feature>
<name>A0A1E1KFI6_9HELO</name>
<proteinExistence type="predicted"/>
<feature type="compositionally biased region" description="Polar residues" evidence="1">
    <location>
        <begin position="228"/>
        <end position="242"/>
    </location>
</feature>
<evidence type="ECO:0000256" key="1">
    <source>
        <dbReference type="SAM" id="MobiDB-lite"/>
    </source>
</evidence>